<evidence type="ECO:0000256" key="5">
    <source>
        <dbReference type="SAM" id="SignalP"/>
    </source>
</evidence>
<feature type="chain" id="PRO_5012959340" description="Galactose oxidase" evidence="5">
    <location>
        <begin position="20"/>
        <end position="580"/>
    </location>
</feature>
<dbReference type="SUPFAM" id="SSF117281">
    <property type="entry name" value="Kelch motif"/>
    <property type="match status" value="2"/>
</dbReference>
<dbReference type="Pfam" id="PF24681">
    <property type="entry name" value="Kelch_KLHDC2_KLHL20_DRC7"/>
    <property type="match status" value="1"/>
</dbReference>
<dbReference type="Proteomes" id="UP000242146">
    <property type="component" value="Unassembled WGS sequence"/>
</dbReference>
<keyword evidence="1" id="KW-0880">Kelch repeat</keyword>
<evidence type="ECO:0000313" key="6">
    <source>
        <dbReference type="EMBL" id="ORX56948.1"/>
    </source>
</evidence>
<feature type="region of interest" description="Disordered" evidence="3">
    <location>
        <begin position="540"/>
        <end position="580"/>
    </location>
</feature>
<evidence type="ECO:0000256" key="1">
    <source>
        <dbReference type="ARBA" id="ARBA00022441"/>
    </source>
</evidence>
<organism evidence="6 7">
    <name type="scientific">Hesseltinella vesiculosa</name>
    <dbReference type="NCBI Taxonomy" id="101127"/>
    <lineage>
        <taxon>Eukaryota</taxon>
        <taxon>Fungi</taxon>
        <taxon>Fungi incertae sedis</taxon>
        <taxon>Mucoromycota</taxon>
        <taxon>Mucoromycotina</taxon>
        <taxon>Mucoromycetes</taxon>
        <taxon>Mucorales</taxon>
        <taxon>Cunninghamellaceae</taxon>
        <taxon>Hesseltinella</taxon>
    </lineage>
</organism>
<evidence type="ECO:0000256" key="4">
    <source>
        <dbReference type="SAM" id="Phobius"/>
    </source>
</evidence>
<evidence type="ECO:0000313" key="7">
    <source>
        <dbReference type="Proteomes" id="UP000242146"/>
    </source>
</evidence>
<keyword evidence="2" id="KW-0677">Repeat</keyword>
<dbReference type="InterPro" id="IPR015915">
    <property type="entry name" value="Kelch-typ_b-propeller"/>
</dbReference>
<sequence length="580" mass="62187">MKAAGCTLLLSLSVVSVFAQNAPRAMYKQGCELLGTKIHCFGGAQRDMYSPTPLYQDTFLSDHFVLDLTNFHTASSDAANLQWQAVPAPSNGYQLEARADFAQAKVSENSFIVFGGVGPTKGYSTGRLTNVTSVYFADSNTWQTVDTTGVISDSPVGKQSFGGKAVYDGTSNIYFFGGTGPDYTANCFNLTNELMVVKSGNPQWTQLTSTAINHIPPASNSSWYEFPDMYPYTIGRDLTLAGDGNIYGLGGLLYLYGLSNVTGNTNGYTGQYTFFDEDHPFGSLYYKFNVANTTGNYTNSITATVYPSARSYATFSYLPGTHNILLYGGTNINVGSESSTPVSDYCYTLDYTTGIWTKLAFQGGDPGPRYGHSAIVYKDSVFIMFGANASNMMQSSVYILNTSTLVWTMMPAANNSNSTAPGSTGGGGGSPSLSAGAIAGIAVGAVAGVGLVGALLFFMNRSGVFDKRKRRDDFTAPVFGEANQDHYTRPTDAQFERGGFAAVNPHGPSTVSDTYEVMSSPTATSMDDATLVKPTEMQSISGHTDYSNTIRPSEYDPRGSVVKPTEFDDTAYLSKPHGDY</sequence>
<keyword evidence="4" id="KW-1133">Transmembrane helix</keyword>
<dbReference type="PANTHER" id="PTHR46093">
    <property type="entry name" value="ACYL-COA-BINDING DOMAIN-CONTAINING PROTEIN 5"/>
    <property type="match status" value="1"/>
</dbReference>
<keyword evidence="7" id="KW-1185">Reference proteome</keyword>
<dbReference type="PANTHER" id="PTHR46093:SF18">
    <property type="entry name" value="FIBRONECTIN TYPE-III DOMAIN-CONTAINING PROTEIN"/>
    <property type="match status" value="1"/>
</dbReference>
<gene>
    <name evidence="6" type="ORF">DM01DRAFT_1334505</name>
</gene>
<evidence type="ECO:0000256" key="2">
    <source>
        <dbReference type="ARBA" id="ARBA00022737"/>
    </source>
</evidence>
<proteinExistence type="predicted"/>
<feature type="signal peptide" evidence="5">
    <location>
        <begin position="1"/>
        <end position="19"/>
    </location>
</feature>
<keyword evidence="4" id="KW-0812">Transmembrane</keyword>
<feature type="transmembrane region" description="Helical" evidence="4">
    <location>
        <begin position="437"/>
        <end position="459"/>
    </location>
</feature>
<keyword evidence="5" id="KW-0732">Signal</keyword>
<protein>
    <recommendedName>
        <fullName evidence="8">Galactose oxidase</fullName>
    </recommendedName>
</protein>
<dbReference type="EMBL" id="MCGT01000009">
    <property type="protein sequence ID" value="ORX56948.1"/>
    <property type="molecule type" value="Genomic_DNA"/>
</dbReference>
<evidence type="ECO:0008006" key="8">
    <source>
        <dbReference type="Google" id="ProtNLM"/>
    </source>
</evidence>
<dbReference type="Gene3D" id="2.120.10.80">
    <property type="entry name" value="Kelch-type beta propeller"/>
    <property type="match status" value="2"/>
</dbReference>
<accession>A0A1X2GM76</accession>
<dbReference type="OrthoDB" id="2363417at2759"/>
<name>A0A1X2GM76_9FUNG</name>
<feature type="compositionally biased region" description="Polar residues" evidence="3">
    <location>
        <begin position="540"/>
        <end position="551"/>
    </location>
</feature>
<evidence type="ECO:0000256" key="3">
    <source>
        <dbReference type="SAM" id="MobiDB-lite"/>
    </source>
</evidence>
<dbReference type="STRING" id="101127.A0A1X2GM76"/>
<comment type="caution">
    <text evidence="6">The sequence shown here is derived from an EMBL/GenBank/DDBJ whole genome shotgun (WGS) entry which is preliminary data.</text>
</comment>
<reference evidence="6 7" key="1">
    <citation type="submission" date="2016-07" db="EMBL/GenBank/DDBJ databases">
        <title>Pervasive Adenine N6-methylation of Active Genes in Fungi.</title>
        <authorList>
            <consortium name="DOE Joint Genome Institute"/>
            <person name="Mondo S.J."/>
            <person name="Dannebaum R.O."/>
            <person name="Kuo R.C."/>
            <person name="Labutti K."/>
            <person name="Haridas S."/>
            <person name="Kuo A."/>
            <person name="Salamov A."/>
            <person name="Ahrendt S.R."/>
            <person name="Lipzen A."/>
            <person name="Sullivan W."/>
            <person name="Andreopoulos W.B."/>
            <person name="Clum A."/>
            <person name="Lindquist E."/>
            <person name="Daum C."/>
            <person name="Ramamoorthy G.K."/>
            <person name="Gryganskyi A."/>
            <person name="Culley D."/>
            <person name="Magnuson J.K."/>
            <person name="James T.Y."/>
            <person name="O'Malley M.A."/>
            <person name="Stajich J.E."/>
            <person name="Spatafora J.W."/>
            <person name="Visel A."/>
            <person name="Grigoriev I.V."/>
        </authorList>
    </citation>
    <scope>NUCLEOTIDE SEQUENCE [LARGE SCALE GENOMIC DNA]</scope>
    <source>
        <strain evidence="6 7">NRRL 3301</strain>
    </source>
</reference>
<keyword evidence="4" id="KW-0472">Membrane</keyword>
<dbReference type="AlphaFoldDB" id="A0A1X2GM76"/>